<feature type="chain" id="PRO_5046089563" description="Secreted protein" evidence="1">
    <location>
        <begin position="24"/>
        <end position="101"/>
    </location>
</feature>
<evidence type="ECO:0000313" key="3">
    <source>
        <dbReference type="Proteomes" id="UP000696294"/>
    </source>
</evidence>
<reference evidence="2 3" key="1">
    <citation type="submission" date="2020-03" db="EMBL/GenBank/DDBJ databases">
        <title>WGS of actinomycetes isolated from Thailand.</title>
        <authorList>
            <person name="Thawai C."/>
        </authorList>
    </citation>
    <scope>NUCLEOTIDE SEQUENCE [LARGE SCALE GENOMIC DNA]</scope>
    <source>
        <strain evidence="2 3">FMUSA5-5</strain>
    </source>
</reference>
<name>A0ABX1BUI2_9ACTN</name>
<dbReference type="EMBL" id="JAATEP010000125">
    <property type="protein sequence ID" value="NJP98913.1"/>
    <property type="molecule type" value="Genomic_DNA"/>
</dbReference>
<comment type="caution">
    <text evidence="2">The sequence shown here is derived from an EMBL/GenBank/DDBJ whole genome shotgun (WGS) entry which is preliminary data.</text>
</comment>
<organism evidence="2 3">
    <name type="scientific">Nonomuraea composti</name>
    <dbReference type="NCBI Taxonomy" id="2720023"/>
    <lineage>
        <taxon>Bacteria</taxon>
        <taxon>Bacillati</taxon>
        <taxon>Actinomycetota</taxon>
        <taxon>Actinomycetes</taxon>
        <taxon>Streptosporangiales</taxon>
        <taxon>Streptosporangiaceae</taxon>
        <taxon>Nonomuraea</taxon>
    </lineage>
</organism>
<dbReference type="RefSeq" id="WP_168022197.1">
    <property type="nucleotide sequence ID" value="NZ_JAATEP010000125.1"/>
</dbReference>
<sequence length="101" mass="11139">MKTAALSLVLSLGLAALAAPAAAQPTHMRPTALTSQTCGHYTTPVLEYYRNCADQNERIWVTYRISTYNKHFCVPKGEQVQLGNLFNVYGVYHDSWGCVGS</sequence>
<keyword evidence="1" id="KW-0732">Signal</keyword>
<evidence type="ECO:0000313" key="2">
    <source>
        <dbReference type="EMBL" id="NJP98913.1"/>
    </source>
</evidence>
<evidence type="ECO:0000256" key="1">
    <source>
        <dbReference type="SAM" id="SignalP"/>
    </source>
</evidence>
<dbReference type="Proteomes" id="UP000696294">
    <property type="component" value="Unassembled WGS sequence"/>
</dbReference>
<evidence type="ECO:0008006" key="4">
    <source>
        <dbReference type="Google" id="ProtNLM"/>
    </source>
</evidence>
<protein>
    <recommendedName>
        <fullName evidence="4">Secreted protein</fullName>
    </recommendedName>
</protein>
<accession>A0ABX1BUI2</accession>
<keyword evidence="3" id="KW-1185">Reference proteome</keyword>
<feature type="signal peptide" evidence="1">
    <location>
        <begin position="1"/>
        <end position="23"/>
    </location>
</feature>
<gene>
    <name evidence="2" type="ORF">HCN51_57495</name>
</gene>
<proteinExistence type="predicted"/>